<reference evidence="1" key="3">
    <citation type="submission" date="2025-07" db="EMBL/GenBank/DDBJ databases">
        <authorList>
            <consortium name="NCBI Genome Project"/>
        </authorList>
    </citation>
    <scope>NUCLEOTIDE SEQUENCE</scope>
    <source>
        <strain evidence="1">CBS432</strain>
    </source>
</reference>
<dbReference type="VEuPathDB" id="FungiDB:SPAR_E02130"/>
<proteinExistence type="predicted"/>
<sequence>MCKSLNKTENDIVRLSQAMDALAKLIISKQKDGSQLQVEYEHKLKELEKFINLLLGLHESTGGSVMNTSVLDKVLRNGIEILEKDDQKYALIPVKARTEGDTTHIIQGATSKKSSKKKKNKIKCSFCQQVGHTRARCGVRLTVPPGITREPSKR</sequence>
<gene>
    <name evidence="1" type="ORF">SPAR_E02130</name>
</gene>
<reference evidence="1" key="1">
    <citation type="journal article" date="2017" name="Nat. Genet.">
        <title>Contrasting evolutionary genome dynamics between domesticated and wild yeasts.</title>
        <authorList>
            <person name="Yue J.X."/>
            <person name="Li J."/>
            <person name="Aigrain L."/>
            <person name="Hallin J."/>
            <person name="Persson K."/>
            <person name="Oliver K."/>
            <person name="Bergstrom A."/>
            <person name="Coupland P."/>
            <person name="Warringer J."/>
            <person name="Lagomarsino M.C."/>
            <person name="Fischer G."/>
            <person name="Durbin R."/>
            <person name="Liti G."/>
        </authorList>
    </citation>
    <scope>NUCLEOTIDE SEQUENCE</scope>
    <source>
        <strain evidence="1">CBS432</strain>
    </source>
</reference>
<name>A0A8B8UQK7_SACPA</name>
<dbReference type="KEGG" id="spao:SPAR_E02130"/>
<organism evidence="1">
    <name type="scientific">Saccharomyces paradoxus</name>
    <name type="common">Yeast</name>
    <name type="synonym">Saccharomyces douglasii</name>
    <dbReference type="NCBI Taxonomy" id="27291"/>
    <lineage>
        <taxon>Eukaryota</taxon>
        <taxon>Fungi</taxon>
        <taxon>Dikarya</taxon>
        <taxon>Ascomycota</taxon>
        <taxon>Saccharomycotina</taxon>
        <taxon>Saccharomycetes</taxon>
        <taxon>Saccharomycetales</taxon>
        <taxon>Saccharomycetaceae</taxon>
        <taxon>Saccharomyces</taxon>
    </lineage>
</organism>
<dbReference type="OrthoDB" id="4069967at2759"/>
<dbReference type="RefSeq" id="XP_033765956.1">
    <property type="nucleotide sequence ID" value="XM_033910065.1"/>
</dbReference>
<dbReference type="GeneID" id="54630198"/>
<reference evidence="1" key="2">
    <citation type="submission" date="2020-01" db="EMBL/GenBank/DDBJ databases">
        <title>Population-level Yeast Reference Genomes.</title>
        <authorList>
            <person name="Yue J.-X."/>
        </authorList>
    </citation>
    <scope>NUCLEOTIDE SEQUENCE</scope>
    <source>
        <strain evidence="1">CBS432</strain>
    </source>
</reference>
<dbReference type="Pfam" id="PF16588">
    <property type="entry name" value="zf-C2H2_10"/>
    <property type="match status" value="1"/>
</dbReference>
<accession>A0A8B8UQK7</accession>
<evidence type="ECO:0000313" key="1">
    <source>
        <dbReference type="RefSeq" id="XP_033765956.1"/>
    </source>
</evidence>
<reference evidence="1" key="4">
    <citation type="submission" date="2025-08" db="UniProtKB">
        <authorList>
            <consortium name="RefSeq"/>
        </authorList>
    </citation>
    <scope>IDENTIFICATION</scope>
    <source>
        <strain evidence="1">CBS432</strain>
    </source>
</reference>
<protein>
    <recommendedName>
        <fullName evidence="2">YER137C-like protein</fullName>
    </recommendedName>
</protein>
<evidence type="ECO:0008006" key="2">
    <source>
        <dbReference type="Google" id="ProtNLM"/>
    </source>
</evidence>
<dbReference type="AlphaFoldDB" id="A0A8B8UQK7"/>